<protein>
    <recommendedName>
        <fullName evidence="2">DUF4806 domain-containing protein</fullName>
    </recommendedName>
</protein>
<dbReference type="InterPro" id="IPR032071">
    <property type="entry name" value="DUF4806"/>
</dbReference>
<feature type="domain" description="DUF4806" evidence="2">
    <location>
        <begin position="409"/>
        <end position="482"/>
    </location>
</feature>
<feature type="region of interest" description="Disordered" evidence="1">
    <location>
        <begin position="257"/>
        <end position="283"/>
    </location>
</feature>
<reference evidence="3" key="1">
    <citation type="submission" date="2018-04" db="EMBL/GenBank/DDBJ databases">
        <title>Transcriptome of Schizaphis graminum biotype I.</title>
        <authorList>
            <person name="Scully E.D."/>
            <person name="Geib S.M."/>
            <person name="Palmer N.A."/>
            <person name="Koch K."/>
            <person name="Bradshaw J."/>
            <person name="Heng-Moss T."/>
            <person name="Sarath G."/>
        </authorList>
    </citation>
    <scope>NUCLEOTIDE SEQUENCE</scope>
</reference>
<evidence type="ECO:0000259" key="2">
    <source>
        <dbReference type="Pfam" id="PF16064"/>
    </source>
</evidence>
<sequence>MPYSIVHFFDDNTVETVSGHWVNKKHGTCAWPNNFKNASRLIEKKCMPNEIEFTYLKSRELYKGIDSLLEAKNKTKKAMITSDLSSSEEIVNIGRKRQKEILHSPTSSTNSCPLFLDSDNDDLPYNKSKSTTAMINSEHSSDRSSSPTVLNIPVAVINGIDSENILMYNKEPNCSPSVVTCPSDKTIKLNNRKKQNGWSPLKLDNLTNDSEDINREPRFMKQWSSKKKSSNNTLKLCSEKQFSYIGPLSSKRNIEYNSEPLLKKKPPSTDTPENSSFGSKQQYGSSFSKINAKNHKQGVARELFNSSNKLDELSSVLHSNFSEKEKSYDVEHPGSTRSVVTAEDTPQHYSNNFQKQVLRMLTFLTSEVRYLESGQAEILKKIENTVDNNYSNSETLTESLSNDLTDCPLPIDNIIDLNTLEDKISGDKCFRNKLVNELSCTGGKNLKLMVKRIMNKLFSDELMSQYSFTGKKGKNKFSNLFICAVIFDCIKKSNKSCKNASIDDIEERIKYNLAQAPFNKKK</sequence>
<feature type="compositionally biased region" description="Polar residues" evidence="1">
    <location>
        <begin position="268"/>
        <end position="283"/>
    </location>
</feature>
<evidence type="ECO:0000256" key="1">
    <source>
        <dbReference type="SAM" id="MobiDB-lite"/>
    </source>
</evidence>
<dbReference type="PANTHER" id="PTHR34153:SF2">
    <property type="entry name" value="SI:CH211-262H13.3-RELATED"/>
    <property type="match status" value="1"/>
</dbReference>
<dbReference type="AlphaFoldDB" id="A0A2S2NET7"/>
<name>A0A2S2NET7_SCHGA</name>
<proteinExistence type="predicted"/>
<accession>A0A2S2NET7</accession>
<organism evidence="3">
    <name type="scientific">Schizaphis graminum</name>
    <name type="common">Green bug aphid</name>
    <dbReference type="NCBI Taxonomy" id="13262"/>
    <lineage>
        <taxon>Eukaryota</taxon>
        <taxon>Metazoa</taxon>
        <taxon>Ecdysozoa</taxon>
        <taxon>Arthropoda</taxon>
        <taxon>Hexapoda</taxon>
        <taxon>Insecta</taxon>
        <taxon>Pterygota</taxon>
        <taxon>Neoptera</taxon>
        <taxon>Paraneoptera</taxon>
        <taxon>Hemiptera</taxon>
        <taxon>Sternorrhyncha</taxon>
        <taxon>Aphidomorpha</taxon>
        <taxon>Aphidoidea</taxon>
        <taxon>Aphididae</taxon>
        <taxon>Aphidini</taxon>
        <taxon>Schizaphis</taxon>
    </lineage>
</organism>
<dbReference type="EMBL" id="GGMR01002999">
    <property type="protein sequence ID" value="MBY15618.1"/>
    <property type="molecule type" value="Transcribed_RNA"/>
</dbReference>
<evidence type="ECO:0000313" key="3">
    <source>
        <dbReference type="EMBL" id="MBY15618.1"/>
    </source>
</evidence>
<dbReference type="Pfam" id="PF16064">
    <property type="entry name" value="DUF4806"/>
    <property type="match status" value="1"/>
</dbReference>
<gene>
    <name evidence="3" type="ORF">g.4566</name>
</gene>
<dbReference type="PANTHER" id="PTHR34153">
    <property type="entry name" value="SI:CH211-262H13.3-RELATED-RELATED"/>
    <property type="match status" value="1"/>
</dbReference>